<evidence type="ECO:0000256" key="3">
    <source>
        <dbReference type="ARBA" id="ARBA00022475"/>
    </source>
</evidence>
<dbReference type="PROSITE" id="PS50113">
    <property type="entry name" value="PAC"/>
    <property type="match status" value="1"/>
</dbReference>
<dbReference type="PROSITE" id="PS00550">
    <property type="entry name" value="HEMERYTHRINS"/>
    <property type="match status" value="1"/>
</dbReference>
<feature type="domain" description="PAS" evidence="13">
    <location>
        <begin position="653"/>
        <end position="699"/>
    </location>
</feature>
<comment type="subcellular location">
    <subcellularLocation>
        <location evidence="1">Cell membrane</location>
        <topology evidence="1">Multi-pass membrane protein</topology>
    </subcellularLocation>
</comment>
<dbReference type="InterPro" id="IPR000700">
    <property type="entry name" value="PAS-assoc_C"/>
</dbReference>
<dbReference type="CDD" id="cd12913">
    <property type="entry name" value="PDC1_MCP_like"/>
    <property type="match status" value="1"/>
</dbReference>
<keyword evidence="6" id="KW-0479">Metal-binding</keyword>
<dbReference type="CDD" id="cd12107">
    <property type="entry name" value="Hemerythrin"/>
    <property type="match status" value="1"/>
</dbReference>
<dbReference type="SUPFAM" id="SSF47188">
    <property type="entry name" value="Hemerythrin-like"/>
    <property type="match status" value="1"/>
</dbReference>
<dbReference type="OrthoDB" id="1109395at2"/>
<dbReference type="SUPFAM" id="SSF55781">
    <property type="entry name" value="GAF domain-like"/>
    <property type="match status" value="1"/>
</dbReference>
<dbReference type="SMART" id="SM00304">
    <property type="entry name" value="HAMP"/>
    <property type="match status" value="1"/>
</dbReference>
<keyword evidence="9 12" id="KW-0472">Membrane</keyword>
<dbReference type="InterPro" id="IPR003018">
    <property type="entry name" value="GAF"/>
</dbReference>
<evidence type="ECO:0000256" key="1">
    <source>
        <dbReference type="ARBA" id="ARBA00004651"/>
    </source>
</evidence>
<evidence type="ECO:0000256" key="10">
    <source>
        <dbReference type="SAM" id="Coils"/>
    </source>
</evidence>
<dbReference type="CDD" id="cd12912">
    <property type="entry name" value="PDC2_MCP_like"/>
    <property type="match status" value="1"/>
</dbReference>
<dbReference type="PROSITE" id="PS50112">
    <property type="entry name" value="PAS"/>
    <property type="match status" value="1"/>
</dbReference>
<dbReference type="Pfam" id="PF02743">
    <property type="entry name" value="dCache_1"/>
    <property type="match status" value="1"/>
</dbReference>
<dbReference type="GO" id="GO:0046872">
    <property type="term" value="F:metal ion binding"/>
    <property type="evidence" value="ECO:0007669"/>
    <property type="project" value="UniProtKB-KW"/>
</dbReference>
<dbReference type="Pfam" id="PF01814">
    <property type="entry name" value="Hemerythrin"/>
    <property type="match status" value="1"/>
</dbReference>
<dbReference type="InterPro" id="IPR035938">
    <property type="entry name" value="Hemerythrin-like_sf"/>
</dbReference>
<dbReference type="InterPro" id="IPR035965">
    <property type="entry name" value="PAS-like_dom_sf"/>
</dbReference>
<dbReference type="NCBIfam" id="NF033749">
    <property type="entry name" value="bact_hemeryth"/>
    <property type="match status" value="1"/>
</dbReference>
<dbReference type="GO" id="GO:0005344">
    <property type="term" value="F:oxygen carrier activity"/>
    <property type="evidence" value="ECO:0007669"/>
    <property type="project" value="UniProtKB-KW"/>
</dbReference>
<dbReference type="Gene3D" id="3.30.450.20">
    <property type="entry name" value="PAS domain"/>
    <property type="match status" value="3"/>
</dbReference>
<dbReference type="SUPFAM" id="SSF55785">
    <property type="entry name" value="PYP-like sensor domain (PAS domain)"/>
    <property type="match status" value="1"/>
</dbReference>
<feature type="coiled-coil region" evidence="10">
    <location>
        <begin position="425"/>
        <end position="454"/>
    </location>
</feature>
<feature type="domain" description="HAMP" evidence="15">
    <location>
        <begin position="344"/>
        <end position="398"/>
    </location>
</feature>
<keyword evidence="4" id="KW-0813">Transport</keyword>
<dbReference type="InterPro" id="IPR029016">
    <property type="entry name" value="GAF-like_dom_sf"/>
</dbReference>
<feature type="transmembrane region" description="Helical" evidence="12">
    <location>
        <begin position="321"/>
        <end position="343"/>
    </location>
</feature>
<dbReference type="InterPro" id="IPR016131">
    <property type="entry name" value="Haemerythrin_Fe_BS"/>
</dbReference>
<keyword evidence="4" id="KW-0561">Oxygen transport</keyword>
<dbReference type="Gene3D" id="6.10.340.10">
    <property type="match status" value="1"/>
</dbReference>
<dbReference type="GO" id="GO:0007165">
    <property type="term" value="P:signal transduction"/>
    <property type="evidence" value="ECO:0007669"/>
    <property type="project" value="InterPro"/>
</dbReference>
<evidence type="ECO:0000256" key="7">
    <source>
        <dbReference type="ARBA" id="ARBA00022989"/>
    </source>
</evidence>
<dbReference type="KEGG" id="blq:L21SP5_02899"/>
<accession>A0A0S2I2P8</accession>
<keyword evidence="10" id="KW-0175">Coiled coil</keyword>
<evidence type="ECO:0000256" key="4">
    <source>
        <dbReference type="ARBA" id="ARBA00022621"/>
    </source>
</evidence>
<dbReference type="NCBIfam" id="TIGR02481">
    <property type="entry name" value="hemeryth_dom"/>
    <property type="match status" value="1"/>
</dbReference>
<protein>
    <submittedName>
        <fullName evidence="16">Chemotaxis regulator BdlA</fullName>
    </submittedName>
</protein>
<sequence>MKSIFTLRMNLKNRMLFLILSFTIVIFIVAVGYIGLSSRSMAYKSAKKNADKVTAQSALEIENKLNVSMDVIRTLAQSFSKWEMWPDTVWQHYVQEMYYPVYKENPQIYKLWDSWEMNMVDDDYNLPHGRYTNTYYRLNGKIKFTAQKRSINQDPPLYAKIKEEARESIWEPYWDVFSEEGETRQFMTSMSVPIKKDGKYAGIVAVDITMDALQEIVSNIRPMERSYAFLISNEGTLISHPDTAAIGKSITEVMPDHDLKYDLAEKIKAGKKIAYRETDRHLRTETYLSYAPVIVGKTNTPWSIGLSIPVDIITAEADNNLLISILVTLIGLILLTIIIYFIAIRISSPISRATKMLKKIEDGDIHNIDKIQIDRHDEIGDMANSLNMVTEGLNETARFAEEIGKGNLTSDYKPKSEKDVLGNALIEMRQSLQSAREEEEKRKAEDEKQRWITNGLAKFGEILRQDNDNLEQLSFNIISNLVDYLGANQGAIFVLNDHDENDQYFELLSSIAYDRRRYMQKKVKTGEDLVGRCAHEKATIYMTDVPDDYVEITSGMGTANPSSILIVPVMMNDIVYGVVEMASFNEMTQYQIDFVEKIGESIASTLNSVKVNQRTQKLLKESQRQREELSAQEEEMRQNLEELQTTQEEAARREFETRGLINALSASTYTVEYDLHGTITDTNDRFAALIGMTKEQMIGLNHSDGVDLKGKSKEDYERFWEDLRHGIPRSDINHINYGGKDIYLRETYTPILDEDDKPYKILKIGIDITEQYQNEKALEKAQKELQKLSESHEQNTKLIEELKQQVNTEKAENIKLKNQLEEVQNASPEKPASKKTTTENKELPEPGKPLINKNKSLRTGIEELDEQHDRIIDMVNDIFEAFRSKTNRAQIKESLKTLIDYSSWHFSNEERYFEQFGFKEADAHKKSHNGFTSELQKFSKTYDKGRIEKYEEFMLYVKHWIESHFANDDQKYVDLFKSKGL</sequence>
<evidence type="ECO:0000256" key="2">
    <source>
        <dbReference type="ARBA" id="ARBA00010587"/>
    </source>
</evidence>
<dbReference type="EMBL" id="CP013118">
    <property type="protein sequence ID" value="ALO16519.1"/>
    <property type="molecule type" value="Genomic_DNA"/>
</dbReference>
<dbReference type="InterPro" id="IPR012827">
    <property type="entry name" value="Hemerythrin_metal-bd"/>
</dbReference>
<evidence type="ECO:0000256" key="11">
    <source>
        <dbReference type="SAM" id="MobiDB-lite"/>
    </source>
</evidence>
<comment type="similarity">
    <text evidence="2">Belongs to the hemerythrin family.</text>
</comment>
<proteinExistence type="inferred from homology"/>
<feature type="region of interest" description="Disordered" evidence="11">
    <location>
        <begin position="622"/>
        <end position="648"/>
    </location>
</feature>
<gene>
    <name evidence="16" type="primary">bdlA_5</name>
    <name evidence="16" type="ORF">L21SP5_02899</name>
</gene>
<dbReference type="InterPro" id="IPR033479">
    <property type="entry name" value="dCache_1"/>
</dbReference>
<dbReference type="InterPro" id="IPR000014">
    <property type="entry name" value="PAS"/>
</dbReference>
<feature type="region of interest" description="Disordered" evidence="11">
    <location>
        <begin position="815"/>
        <end position="856"/>
    </location>
</feature>
<feature type="domain" description="PAC" evidence="14">
    <location>
        <begin position="728"/>
        <end position="780"/>
    </location>
</feature>
<feature type="compositionally biased region" description="Basic and acidic residues" evidence="11">
    <location>
        <begin position="836"/>
        <end position="845"/>
    </location>
</feature>
<evidence type="ECO:0000256" key="9">
    <source>
        <dbReference type="ARBA" id="ARBA00023136"/>
    </source>
</evidence>
<keyword evidence="7 12" id="KW-1133">Transmembrane helix</keyword>
<organism evidence="16 17">
    <name type="scientific">Salinivirga cyanobacteriivorans</name>
    <dbReference type="NCBI Taxonomy" id="1307839"/>
    <lineage>
        <taxon>Bacteria</taxon>
        <taxon>Pseudomonadati</taxon>
        <taxon>Bacteroidota</taxon>
        <taxon>Bacteroidia</taxon>
        <taxon>Bacteroidales</taxon>
        <taxon>Salinivirgaceae</taxon>
        <taxon>Salinivirga</taxon>
    </lineage>
</organism>
<evidence type="ECO:0000256" key="5">
    <source>
        <dbReference type="ARBA" id="ARBA00022692"/>
    </source>
</evidence>
<keyword evidence="17" id="KW-1185">Reference proteome</keyword>
<feature type="compositionally biased region" description="Basic and acidic residues" evidence="11">
    <location>
        <begin position="622"/>
        <end position="640"/>
    </location>
</feature>
<dbReference type="Gene3D" id="3.30.450.40">
    <property type="match status" value="1"/>
</dbReference>
<dbReference type="Proteomes" id="UP000064893">
    <property type="component" value="Chromosome"/>
</dbReference>
<dbReference type="PANTHER" id="PTHR37164:SF1">
    <property type="entry name" value="BACTERIOHEMERYTHRIN"/>
    <property type="match status" value="1"/>
</dbReference>
<dbReference type="AlphaFoldDB" id="A0A0S2I2P8"/>
<dbReference type="InterPro" id="IPR050669">
    <property type="entry name" value="Hemerythrin"/>
</dbReference>
<dbReference type="GO" id="GO:0005886">
    <property type="term" value="C:plasma membrane"/>
    <property type="evidence" value="ECO:0007669"/>
    <property type="project" value="UniProtKB-SubCell"/>
</dbReference>
<dbReference type="PROSITE" id="PS50885">
    <property type="entry name" value="HAMP"/>
    <property type="match status" value="1"/>
</dbReference>
<dbReference type="CDD" id="cd06225">
    <property type="entry name" value="HAMP"/>
    <property type="match status" value="1"/>
</dbReference>
<evidence type="ECO:0000259" key="13">
    <source>
        <dbReference type="PROSITE" id="PS50112"/>
    </source>
</evidence>
<dbReference type="Pfam" id="PF13426">
    <property type="entry name" value="PAS_9"/>
    <property type="match status" value="1"/>
</dbReference>
<dbReference type="STRING" id="1307839.L21SP5_02899"/>
<keyword evidence="8" id="KW-0408">Iron</keyword>
<evidence type="ECO:0000313" key="17">
    <source>
        <dbReference type="Proteomes" id="UP000064893"/>
    </source>
</evidence>
<dbReference type="InterPro" id="IPR003660">
    <property type="entry name" value="HAMP_dom"/>
</dbReference>
<dbReference type="NCBIfam" id="TIGR00229">
    <property type="entry name" value="sensory_box"/>
    <property type="match status" value="1"/>
</dbReference>
<dbReference type="Pfam" id="PF13185">
    <property type="entry name" value="GAF_2"/>
    <property type="match status" value="1"/>
</dbReference>
<evidence type="ECO:0000259" key="14">
    <source>
        <dbReference type="PROSITE" id="PS50113"/>
    </source>
</evidence>
<evidence type="ECO:0000259" key="15">
    <source>
        <dbReference type="PROSITE" id="PS50885"/>
    </source>
</evidence>
<evidence type="ECO:0000313" key="16">
    <source>
        <dbReference type="EMBL" id="ALO16519.1"/>
    </source>
</evidence>
<keyword evidence="3" id="KW-1003">Cell membrane</keyword>
<dbReference type="SUPFAM" id="SSF158472">
    <property type="entry name" value="HAMP domain-like"/>
    <property type="match status" value="1"/>
</dbReference>
<dbReference type="PANTHER" id="PTHR37164">
    <property type="entry name" value="BACTERIOHEMERYTHRIN"/>
    <property type="match status" value="1"/>
</dbReference>
<reference evidence="16 17" key="1">
    <citation type="submission" date="2015-11" db="EMBL/GenBank/DDBJ databases">
        <title>Description and complete genome sequence of a novel strain predominating in hypersaline microbial mats and representing a new family of the Bacteriodetes phylum.</title>
        <authorList>
            <person name="Spring S."/>
            <person name="Bunk B."/>
            <person name="Sproer C."/>
            <person name="Klenk H.-P."/>
        </authorList>
    </citation>
    <scope>NUCLEOTIDE SEQUENCE [LARGE SCALE GENOMIC DNA]</scope>
    <source>
        <strain evidence="16 17">L21-Spi-D4</strain>
    </source>
</reference>
<dbReference type="CDD" id="cd00130">
    <property type="entry name" value="PAS"/>
    <property type="match status" value="1"/>
</dbReference>
<name>A0A0S2I2P8_9BACT</name>
<keyword evidence="5 12" id="KW-0812">Transmembrane</keyword>
<dbReference type="Pfam" id="PF00672">
    <property type="entry name" value="HAMP"/>
    <property type="match status" value="1"/>
</dbReference>
<feature type="transmembrane region" description="Helical" evidence="12">
    <location>
        <begin position="15"/>
        <end position="36"/>
    </location>
</feature>
<evidence type="ECO:0000256" key="8">
    <source>
        <dbReference type="ARBA" id="ARBA00023004"/>
    </source>
</evidence>
<dbReference type="Gene3D" id="1.20.120.50">
    <property type="entry name" value="Hemerythrin-like"/>
    <property type="match status" value="1"/>
</dbReference>
<dbReference type="InterPro" id="IPR012312">
    <property type="entry name" value="Hemerythrin-like"/>
</dbReference>
<evidence type="ECO:0000256" key="12">
    <source>
        <dbReference type="SAM" id="Phobius"/>
    </source>
</evidence>
<evidence type="ECO:0000256" key="6">
    <source>
        <dbReference type="ARBA" id="ARBA00022723"/>
    </source>
</evidence>
<dbReference type="RefSeq" id="WP_057953882.1">
    <property type="nucleotide sequence ID" value="NZ_CP013118.1"/>
</dbReference>